<dbReference type="Gene3D" id="3.40.30.10">
    <property type="entry name" value="Glutaredoxin"/>
    <property type="match status" value="1"/>
</dbReference>
<keyword evidence="1" id="KW-0472">Membrane</keyword>
<dbReference type="AlphaFoldDB" id="A0A1H4ANJ8"/>
<keyword evidence="1" id="KW-1133">Transmembrane helix</keyword>
<dbReference type="Proteomes" id="UP000198658">
    <property type="component" value="Unassembled WGS sequence"/>
</dbReference>
<evidence type="ECO:0000256" key="1">
    <source>
        <dbReference type="SAM" id="Phobius"/>
    </source>
</evidence>
<keyword evidence="1" id="KW-0812">Transmembrane</keyword>
<sequence>MNKFKVFLTTIAFVWLWSCGFWAIFQTVRSGDIAWVGLWINAWSLPIWMLLRFLWPWKFRGEQREPAAFAAVLTGVAVALLSDSEKGQPVYLAIYNLFVVLVYLFHLSALRHPAMPALDAGFPCLVTADGKNWSAAEHARRGNFDGLLLVFLRSSFCADSRGLLMQLSALLPELKRRGVGLVICSAEPPSRWSRWITAVPLLEFLQLAPGESANDAFLAPGGAPLTQSATFSEAARPSQWLLDSEGFVLWRHLPGNYRTPGSAELLRGQLFRLQD</sequence>
<protein>
    <submittedName>
        <fullName evidence="2">AhpC/TSA family protein</fullName>
    </submittedName>
</protein>
<proteinExistence type="predicted"/>
<dbReference type="EMBL" id="FNQO01000003">
    <property type="protein sequence ID" value="SEA37445.1"/>
    <property type="molecule type" value="Genomic_DNA"/>
</dbReference>
<feature type="transmembrane region" description="Helical" evidence="1">
    <location>
        <begin position="33"/>
        <end position="55"/>
    </location>
</feature>
<dbReference type="STRING" id="658218.SAMN05216562_2902"/>
<organism evidence="2 3">
    <name type="scientific">Microbulbifer marinus</name>
    <dbReference type="NCBI Taxonomy" id="658218"/>
    <lineage>
        <taxon>Bacteria</taxon>
        <taxon>Pseudomonadati</taxon>
        <taxon>Pseudomonadota</taxon>
        <taxon>Gammaproteobacteria</taxon>
        <taxon>Cellvibrionales</taxon>
        <taxon>Microbulbiferaceae</taxon>
        <taxon>Microbulbifer</taxon>
    </lineage>
</organism>
<keyword evidence="3" id="KW-1185">Reference proteome</keyword>
<feature type="transmembrane region" description="Helical" evidence="1">
    <location>
        <begin position="67"/>
        <end position="84"/>
    </location>
</feature>
<dbReference type="InterPro" id="IPR036249">
    <property type="entry name" value="Thioredoxin-like_sf"/>
</dbReference>
<gene>
    <name evidence="2" type="ORF">SAMN05216562_2902</name>
</gene>
<evidence type="ECO:0000313" key="2">
    <source>
        <dbReference type="EMBL" id="SEA37445.1"/>
    </source>
</evidence>
<reference evidence="3" key="1">
    <citation type="submission" date="2016-10" db="EMBL/GenBank/DDBJ databases">
        <authorList>
            <person name="Varghese N."/>
            <person name="Submissions S."/>
        </authorList>
    </citation>
    <scope>NUCLEOTIDE SEQUENCE [LARGE SCALE GENOMIC DNA]</scope>
    <source>
        <strain evidence="3">CGMCC 1.10657</strain>
    </source>
</reference>
<evidence type="ECO:0000313" key="3">
    <source>
        <dbReference type="Proteomes" id="UP000198658"/>
    </source>
</evidence>
<name>A0A1H4ANJ8_9GAMM</name>
<feature type="transmembrane region" description="Helical" evidence="1">
    <location>
        <begin position="90"/>
        <end position="110"/>
    </location>
</feature>
<dbReference type="SUPFAM" id="SSF52833">
    <property type="entry name" value="Thioredoxin-like"/>
    <property type="match status" value="1"/>
</dbReference>
<accession>A0A1H4ANJ8</accession>